<sequence length="72" mass="8356">MFHYLINLRNNFDIDYIDSLKVFNFITNLVLVVCTTVKLFCSFSSFENIDSSNCLQVGISDISKAYNKKIYN</sequence>
<dbReference type="EMBL" id="REGN01002230">
    <property type="protein sequence ID" value="RNA29404.1"/>
    <property type="molecule type" value="Genomic_DNA"/>
</dbReference>
<keyword evidence="2" id="KW-1185">Reference proteome</keyword>
<reference evidence="1 2" key="1">
    <citation type="journal article" date="2018" name="Sci. Rep.">
        <title>Genomic signatures of local adaptation to the degree of environmental predictability in rotifers.</title>
        <authorList>
            <person name="Franch-Gras L."/>
            <person name="Hahn C."/>
            <person name="Garcia-Roger E.M."/>
            <person name="Carmona M.J."/>
            <person name="Serra M."/>
            <person name="Gomez A."/>
        </authorList>
    </citation>
    <scope>NUCLEOTIDE SEQUENCE [LARGE SCALE GENOMIC DNA]</scope>
    <source>
        <strain evidence="1">HYR1</strain>
    </source>
</reference>
<dbReference type="AlphaFoldDB" id="A0A3M7S0S9"/>
<dbReference type="Proteomes" id="UP000276133">
    <property type="component" value="Unassembled WGS sequence"/>
</dbReference>
<name>A0A3M7S0S9_BRAPC</name>
<gene>
    <name evidence="1" type="ORF">BpHYR1_013241</name>
</gene>
<accession>A0A3M7S0S9</accession>
<comment type="caution">
    <text evidence="1">The sequence shown here is derived from an EMBL/GenBank/DDBJ whole genome shotgun (WGS) entry which is preliminary data.</text>
</comment>
<protein>
    <submittedName>
        <fullName evidence="1">Uncharacterized protein</fullName>
    </submittedName>
</protein>
<evidence type="ECO:0000313" key="2">
    <source>
        <dbReference type="Proteomes" id="UP000276133"/>
    </source>
</evidence>
<proteinExistence type="predicted"/>
<evidence type="ECO:0000313" key="1">
    <source>
        <dbReference type="EMBL" id="RNA29404.1"/>
    </source>
</evidence>
<organism evidence="1 2">
    <name type="scientific">Brachionus plicatilis</name>
    <name type="common">Marine rotifer</name>
    <name type="synonym">Brachionus muelleri</name>
    <dbReference type="NCBI Taxonomy" id="10195"/>
    <lineage>
        <taxon>Eukaryota</taxon>
        <taxon>Metazoa</taxon>
        <taxon>Spiralia</taxon>
        <taxon>Gnathifera</taxon>
        <taxon>Rotifera</taxon>
        <taxon>Eurotatoria</taxon>
        <taxon>Monogononta</taxon>
        <taxon>Pseudotrocha</taxon>
        <taxon>Ploima</taxon>
        <taxon>Brachionidae</taxon>
        <taxon>Brachionus</taxon>
    </lineage>
</organism>